<evidence type="ECO:0000256" key="4">
    <source>
        <dbReference type="ARBA" id="ARBA00022801"/>
    </source>
</evidence>
<dbReference type="InterPro" id="IPR006104">
    <property type="entry name" value="Glyco_hydro_2_N"/>
</dbReference>
<dbReference type="GO" id="GO:0004566">
    <property type="term" value="F:beta-glucuronidase activity"/>
    <property type="evidence" value="ECO:0007669"/>
    <property type="project" value="UniProtKB-EC"/>
</dbReference>
<keyword evidence="11" id="KW-1185">Reference proteome</keyword>
<dbReference type="InterPro" id="IPR023230">
    <property type="entry name" value="Glyco_hydro_2_CS"/>
</dbReference>
<dbReference type="SUPFAM" id="SSF49303">
    <property type="entry name" value="beta-Galactosidase/glucuronidase domain"/>
    <property type="match status" value="1"/>
</dbReference>
<dbReference type="EMBL" id="CP138858">
    <property type="protein sequence ID" value="WPJ95195.1"/>
    <property type="molecule type" value="Genomic_DNA"/>
</dbReference>
<dbReference type="InterPro" id="IPR036156">
    <property type="entry name" value="Beta-gal/glucu_dom_sf"/>
</dbReference>
<evidence type="ECO:0000259" key="7">
    <source>
        <dbReference type="Pfam" id="PF00703"/>
    </source>
</evidence>
<dbReference type="InterPro" id="IPR017853">
    <property type="entry name" value="GH"/>
</dbReference>
<dbReference type="InterPro" id="IPR006103">
    <property type="entry name" value="Glyco_hydro_2_cat"/>
</dbReference>
<evidence type="ECO:0000313" key="11">
    <source>
        <dbReference type="Proteomes" id="UP001324993"/>
    </source>
</evidence>
<dbReference type="Gene3D" id="3.20.20.80">
    <property type="entry name" value="Glycosidases"/>
    <property type="match status" value="1"/>
</dbReference>
<evidence type="ECO:0000256" key="2">
    <source>
        <dbReference type="ARBA" id="ARBA00012761"/>
    </source>
</evidence>
<evidence type="ECO:0000259" key="9">
    <source>
        <dbReference type="Pfam" id="PF02837"/>
    </source>
</evidence>
<dbReference type="PANTHER" id="PTHR10066">
    <property type="entry name" value="BETA-GLUCURONIDASE"/>
    <property type="match status" value="1"/>
</dbReference>
<name>A0ABZ0RK81_9BACT</name>
<evidence type="ECO:0000256" key="5">
    <source>
        <dbReference type="ARBA" id="ARBA00023295"/>
    </source>
</evidence>
<dbReference type="SUPFAM" id="SSF49785">
    <property type="entry name" value="Galactose-binding domain-like"/>
    <property type="match status" value="1"/>
</dbReference>
<feature type="domain" description="Glycosyl hydrolases family 2 sugar binding" evidence="9">
    <location>
        <begin position="14"/>
        <end position="178"/>
    </location>
</feature>
<dbReference type="Gene3D" id="2.60.120.260">
    <property type="entry name" value="Galactose-binding domain-like"/>
    <property type="match status" value="1"/>
</dbReference>
<accession>A0ABZ0RK81</accession>
<dbReference type="EC" id="3.2.1.31" evidence="2"/>
<dbReference type="Pfam" id="PF02837">
    <property type="entry name" value="Glyco_hydro_2_N"/>
    <property type="match status" value="1"/>
</dbReference>
<sequence length="586" mass="66685">MIYPKQTTTRSLFDLNGIWDFSRELDAGDYTQGFKAEKQVAVPSSYNDLYTEEVFRTWDKGVWYTRSFTMPRLLREERIVLRFASASYRAAVYLNGVRLGDHETGYTPFEFDITDCVSFDQENRLCVRLDNLLSAETIPMGNLQNQPEPGQFAGQYPDTPFDFFPYGGIQRPVSIYTTSKVAWLESVVVETLVNGADAEVKLAGTLGGTAAKVVIECEETGTRTEAEIAGDRFSGAFAVSDARLWDVKQPELYHARIQILDASGALLDEYTQRFGIRTVEVTKNRVLLNGKPVYLQGFGRHEDFPVIGKGLNHSVNIRDHEILHWIHANSYRTTHYPYSEELIQLADEQGLLIIGETPAVSINFDYVNQNTLKNHKQVLAELIERDRNNPSVIMWSVANEATTDREVAVSYFKELSELARSMDATRPITMVTCKAEKDLVMDFFDVVSVNLYPGWYHLPGQVAEAKEDLRDTLEKMHNAFQKPILITEFGADTIAGLHSLPAEQWSEEYQTELVMGLIEVMRDLDYVVGEHLWNFADFRTAQNFARVGGNKKGVFTRERQPKMLAHFLKKMWATPRYTSELSCTED</sequence>
<dbReference type="InterPro" id="IPR008979">
    <property type="entry name" value="Galactose-bd-like_sf"/>
</dbReference>
<organism evidence="10 11">
    <name type="scientific">Coraliomargarita algicola</name>
    <dbReference type="NCBI Taxonomy" id="3092156"/>
    <lineage>
        <taxon>Bacteria</taxon>
        <taxon>Pseudomonadati</taxon>
        <taxon>Verrucomicrobiota</taxon>
        <taxon>Opitutia</taxon>
        <taxon>Puniceicoccales</taxon>
        <taxon>Coraliomargaritaceae</taxon>
        <taxon>Coraliomargarita</taxon>
    </lineage>
</organism>
<evidence type="ECO:0000313" key="10">
    <source>
        <dbReference type="EMBL" id="WPJ95195.1"/>
    </source>
</evidence>
<protein>
    <recommendedName>
        <fullName evidence="3">Beta-glucuronidase</fullName>
        <ecNumber evidence="2">3.2.1.31</ecNumber>
    </recommendedName>
</protein>
<comment type="similarity">
    <text evidence="1 6">Belongs to the glycosyl hydrolase 2 family.</text>
</comment>
<keyword evidence="5 6" id="KW-0326">Glycosidase</keyword>
<keyword evidence="4 6" id="KW-0378">Hydrolase</keyword>
<dbReference type="PRINTS" id="PR00132">
    <property type="entry name" value="GLHYDRLASE2"/>
</dbReference>
<dbReference type="InterPro" id="IPR006101">
    <property type="entry name" value="Glyco_hydro_2"/>
</dbReference>
<dbReference type="Pfam" id="PF02836">
    <property type="entry name" value="Glyco_hydro_2_C"/>
    <property type="match status" value="1"/>
</dbReference>
<dbReference type="NCBIfam" id="NF007538">
    <property type="entry name" value="PRK10150.1"/>
    <property type="match status" value="1"/>
</dbReference>
<feature type="domain" description="Glycoside hydrolase family 2 catalytic" evidence="8">
    <location>
        <begin position="279"/>
        <end position="573"/>
    </location>
</feature>
<dbReference type="Proteomes" id="UP001324993">
    <property type="component" value="Chromosome"/>
</dbReference>
<evidence type="ECO:0000259" key="8">
    <source>
        <dbReference type="Pfam" id="PF02836"/>
    </source>
</evidence>
<dbReference type="Gene3D" id="2.60.40.10">
    <property type="entry name" value="Immunoglobulins"/>
    <property type="match status" value="1"/>
</dbReference>
<feature type="domain" description="Glycoside hydrolase family 2 immunoglobulin-like beta-sandwich" evidence="7">
    <location>
        <begin position="192"/>
        <end position="277"/>
    </location>
</feature>
<dbReference type="InterPro" id="IPR006102">
    <property type="entry name" value="Ig-like_GH2"/>
</dbReference>
<dbReference type="PANTHER" id="PTHR10066:SF67">
    <property type="entry name" value="BETA-GLUCURONIDASE"/>
    <property type="match status" value="1"/>
</dbReference>
<gene>
    <name evidence="10" type="primary">uidA</name>
    <name evidence="10" type="ORF">SH580_17370</name>
</gene>
<dbReference type="RefSeq" id="WP_319832088.1">
    <property type="nucleotide sequence ID" value="NZ_CP138858.1"/>
</dbReference>
<dbReference type="PROSITE" id="PS00719">
    <property type="entry name" value="GLYCOSYL_HYDROL_F2_1"/>
    <property type="match status" value="1"/>
</dbReference>
<reference evidence="10 11" key="1">
    <citation type="submission" date="2023-11" db="EMBL/GenBank/DDBJ databases">
        <title>Coraliomargarita sp. nov., isolated from marine algae.</title>
        <authorList>
            <person name="Lee J.K."/>
            <person name="Baek J.H."/>
            <person name="Kim J.M."/>
            <person name="Choi D.G."/>
            <person name="Jeon C.O."/>
        </authorList>
    </citation>
    <scope>NUCLEOTIDE SEQUENCE [LARGE SCALE GENOMIC DNA]</scope>
    <source>
        <strain evidence="10 11">J2-16</strain>
    </source>
</reference>
<dbReference type="InterPro" id="IPR013783">
    <property type="entry name" value="Ig-like_fold"/>
</dbReference>
<evidence type="ECO:0000256" key="3">
    <source>
        <dbReference type="ARBA" id="ARBA00016205"/>
    </source>
</evidence>
<dbReference type="SUPFAM" id="SSF51445">
    <property type="entry name" value="(Trans)glycosidases"/>
    <property type="match status" value="1"/>
</dbReference>
<proteinExistence type="inferred from homology"/>
<evidence type="ECO:0000256" key="1">
    <source>
        <dbReference type="ARBA" id="ARBA00007401"/>
    </source>
</evidence>
<dbReference type="Pfam" id="PF00703">
    <property type="entry name" value="Glyco_hydro_2"/>
    <property type="match status" value="1"/>
</dbReference>
<evidence type="ECO:0000256" key="6">
    <source>
        <dbReference type="RuleBase" id="RU361154"/>
    </source>
</evidence>